<dbReference type="OrthoDB" id="9785445at2"/>
<keyword evidence="3" id="KW-1185">Reference proteome</keyword>
<organism evidence="2 3">
    <name type="scientific">Halovibrio salipaludis</name>
    <dbReference type="NCBI Taxonomy" id="2032626"/>
    <lineage>
        <taxon>Bacteria</taxon>
        <taxon>Pseudomonadati</taxon>
        <taxon>Pseudomonadota</taxon>
        <taxon>Gammaproteobacteria</taxon>
        <taxon>Oceanospirillales</taxon>
        <taxon>Halomonadaceae</taxon>
        <taxon>Halovibrio</taxon>
    </lineage>
</organism>
<reference evidence="2 3" key="1">
    <citation type="submission" date="2017-08" db="EMBL/GenBank/DDBJ databases">
        <title>Halovibrio sewagensis sp. nov., isolated from wastewater of high salinity.</title>
        <authorList>
            <person name="Dong X."/>
            <person name="Zhang G."/>
        </authorList>
    </citation>
    <scope>NUCLEOTIDE SEQUENCE [LARGE SCALE GENOMIC DNA]</scope>
    <source>
        <strain evidence="2 3">YL5-2</strain>
    </source>
</reference>
<evidence type="ECO:0008006" key="4">
    <source>
        <dbReference type="Google" id="ProtNLM"/>
    </source>
</evidence>
<feature type="transmembrane region" description="Helical" evidence="1">
    <location>
        <begin position="20"/>
        <end position="40"/>
    </location>
</feature>
<name>A0A2A2FBN1_9GAMM</name>
<evidence type="ECO:0000313" key="2">
    <source>
        <dbReference type="EMBL" id="PAU81995.1"/>
    </source>
</evidence>
<proteinExistence type="predicted"/>
<keyword evidence="1" id="KW-0472">Membrane</keyword>
<evidence type="ECO:0000313" key="3">
    <source>
        <dbReference type="Proteomes" id="UP000218896"/>
    </source>
</evidence>
<sequence>MSQNSFSDEETRRARRKAALLFLIAILPLIAATVMYYTGWGMPGSTTNRGEFVEGNEQVLDQGIRDPDGNPFRSHFLQENEDAKWWILVTASDCGDACVEWLDRTGSVHQLLHRDWNRVRRGFISRDGSVPEGADDRRLVTLSAEEANPLAAYTADGAGATVFIVDPMGNLVLRYDQRHSGDDVLEDLEHLLEVSPLG</sequence>
<comment type="caution">
    <text evidence="2">The sequence shown here is derived from an EMBL/GenBank/DDBJ whole genome shotgun (WGS) entry which is preliminary data.</text>
</comment>
<gene>
    <name evidence="2" type="ORF">CK501_02260</name>
</gene>
<dbReference type="Proteomes" id="UP000218896">
    <property type="component" value="Unassembled WGS sequence"/>
</dbReference>
<keyword evidence="1" id="KW-1133">Transmembrane helix</keyword>
<dbReference type="EMBL" id="NSKD01000001">
    <property type="protein sequence ID" value="PAU81995.1"/>
    <property type="molecule type" value="Genomic_DNA"/>
</dbReference>
<accession>A0A2A2FBN1</accession>
<dbReference type="InterPro" id="IPR036249">
    <property type="entry name" value="Thioredoxin-like_sf"/>
</dbReference>
<keyword evidence="1" id="KW-0812">Transmembrane</keyword>
<dbReference type="RefSeq" id="WP_095616093.1">
    <property type="nucleotide sequence ID" value="NZ_NSKD01000001.1"/>
</dbReference>
<dbReference type="AlphaFoldDB" id="A0A2A2FBN1"/>
<protein>
    <recommendedName>
        <fullName evidence="4">Cytochrome oxidase Cu insertion factor (SCO1/SenC/PrrC family)</fullName>
    </recommendedName>
</protein>
<dbReference type="SUPFAM" id="SSF52833">
    <property type="entry name" value="Thioredoxin-like"/>
    <property type="match status" value="1"/>
</dbReference>
<evidence type="ECO:0000256" key="1">
    <source>
        <dbReference type="SAM" id="Phobius"/>
    </source>
</evidence>